<dbReference type="PANTHER" id="PTHR31672:SF13">
    <property type="entry name" value="F-BOX PROTEIN CPR30-LIKE"/>
    <property type="match status" value="1"/>
</dbReference>
<dbReference type="AlphaFoldDB" id="V4N422"/>
<dbReference type="OMA" id="GQINTCE"/>
<reference evidence="2 3" key="1">
    <citation type="journal article" date="2013" name="Front. Plant Sci.">
        <title>The Reference Genome of the Halophytic Plant Eutrema salsugineum.</title>
        <authorList>
            <person name="Yang R."/>
            <person name="Jarvis D.E."/>
            <person name="Chen H."/>
            <person name="Beilstein M.A."/>
            <person name="Grimwood J."/>
            <person name="Jenkins J."/>
            <person name="Shu S."/>
            <person name="Prochnik S."/>
            <person name="Xin M."/>
            <person name="Ma C."/>
            <person name="Schmutz J."/>
            <person name="Wing R.A."/>
            <person name="Mitchell-Olds T."/>
            <person name="Schumaker K.S."/>
            <person name="Wang X."/>
        </authorList>
    </citation>
    <scope>NUCLEOTIDE SEQUENCE [LARGE SCALE GENOMIC DNA]</scope>
</reference>
<evidence type="ECO:0000313" key="2">
    <source>
        <dbReference type="EMBL" id="ESQ40081.1"/>
    </source>
</evidence>
<protein>
    <recommendedName>
        <fullName evidence="1">F-box domain-containing protein</fullName>
    </recommendedName>
</protein>
<sequence>MPTKRKRSLVTVNIPDDVVVEEILEKLPVKSVLRFRAVSKLWRREIESRRFQERHLKHQEKSREPSILVVKPRIYDSGKAGLTTLSLGATSVSLDNHIHYPAVLSPMQVGRFEFVRITRSCDGLVCLYSENYFMLSENTCMYVINPATRWYRQLPEARFQALAPDRDPMIRFSYPLLGFGKDDITGIHKLVWLYNSDCLSLDGQTNTCEVFSLDTNNNMTWRHDVIASCPHPILHGKAPAHAHGSLHWKYKSYPCIFTLKLLRLLIFDSSDDEAMFVRYNSSSNSFSKFFHACSYYVGGAISYSQSLISIP</sequence>
<dbReference type="InterPro" id="IPR050796">
    <property type="entry name" value="SCF_F-box_component"/>
</dbReference>
<dbReference type="KEGG" id="eus:EUTSA_v10016004mg"/>
<dbReference type="Pfam" id="PF00646">
    <property type="entry name" value="F-box"/>
    <property type="match status" value="1"/>
</dbReference>
<gene>
    <name evidence="2" type="ORF">EUTSA_v10016004mg</name>
</gene>
<feature type="domain" description="F-box" evidence="1">
    <location>
        <begin position="14"/>
        <end position="55"/>
    </location>
</feature>
<evidence type="ECO:0000259" key="1">
    <source>
        <dbReference type="SMART" id="SM00256"/>
    </source>
</evidence>
<dbReference type="CDD" id="cd22157">
    <property type="entry name" value="F-box_AtFBW1-like"/>
    <property type="match status" value="1"/>
</dbReference>
<dbReference type="SUPFAM" id="SSF81383">
    <property type="entry name" value="F-box domain"/>
    <property type="match status" value="1"/>
</dbReference>
<dbReference type="PANTHER" id="PTHR31672">
    <property type="entry name" value="BNACNNG10540D PROTEIN"/>
    <property type="match status" value="1"/>
</dbReference>
<dbReference type="InterPro" id="IPR036047">
    <property type="entry name" value="F-box-like_dom_sf"/>
</dbReference>
<dbReference type="SMART" id="SM00256">
    <property type="entry name" value="FBOX"/>
    <property type="match status" value="1"/>
</dbReference>
<dbReference type="Gramene" id="ESQ40081">
    <property type="protein sequence ID" value="ESQ40081"/>
    <property type="gene ID" value="EUTSA_v10016004mg"/>
</dbReference>
<name>V4N422_EUTSA</name>
<accession>V4N422</accession>
<dbReference type="Proteomes" id="UP000030689">
    <property type="component" value="Unassembled WGS sequence"/>
</dbReference>
<evidence type="ECO:0000313" key="3">
    <source>
        <dbReference type="Proteomes" id="UP000030689"/>
    </source>
</evidence>
<organism evidence="2 3">
    <name type="scientific">Eutrema salsugineum</name>
    <name type="common">Saltwater cress</name>
    <name type="synonym">Sisymbrium salsugineum</name>
    <dbReference type="NCBI Taxonomy" id="72664"/>
    <lineage>
        <taxon>Eukaryota</taxon>
        <taxon>Viridiplantae</taxon>
        <taxon>Streptophyta</taxon>
        <taxon>Embryophyta</taxon>
        <taxon>Tracheophyta</taxon>
        <taxon>Spermatophyta</taxon>
        <taxon>Magnoliopsida</taxon>
        <taxon>eudicotyledons</taxon>
        <taxon>Gunneridae</taxon>
        <taxon>Pentapetalae</taxon>
        <taxon>rosids</taxon>
        <taxon>malvids</taxon>
        <taxon>Brassicales</taxon>
        <taxon>Brassicaceae</taxon>
        <taxon>Eutremeae</taxon>
        <taxon>Eutrema</taxon>
    </lineage>
</organism>
<dbReference type="STRING" id="72664.V4N422"/>
<dbReference type="EMBL" id="KI517464">
    <property type="protein sequence ID" value="ESQ40081.1"/>
    <property type="molecule type" value="Genomic_DNA"/>
</dbReference>
<keyword evidence="3" id="KW-1185">Reference proteome</keyword>
<dbReference type="InterPro" id="IPR001810">
    <property type="entry name" value="F-box_dom"/>
</dbReference>
<proteinExistence type="predicted"/>